<evidence type="ECO:0000259" key="9">
    <source>
        <dbReference type="Pfam" id="PF16875"/>
    </source>
</evidence>
<evidence type="ECO:0000313" key="11">
    <source>
        <dbReference type="Proteomes" id="UP000326779"/>
    </source>
</evidence>
<feature type="binding site" evidence="7">
    <location>
        <position position="546"/>
    </location>
    <ligand>
        <name>substrate</name>
    </ligand>
</feature>
<dbReference type="KEGG" id="lhb:D1010_15625"/>
<dbReference type="EC" id="3.2.1.22" evidence="2 5"/>
<dbReference type="InterPro" id="IPR038417">
    <property type="entry name" value="Alpga-gal_N_sf"/>
</dbReference>
<dbReference type="SUPFAM" id="SSF51445">
    <property type="entry name" value="(Trans)glycosidases"/>
    <property type="match status" value="1"/>
</dbReference>
<dbReference type="EMBL" id="CP045143">
    <property type="protein sequence ID" value="QFR24687.1"/>
    <property type="molecule type" value="Genomic_DNA"/>
</dbReference>
<dbReference type="Gene3D" id="2.70.98.60">
    <property type="entry name" value="alpha-galactosidase from lactobacil brevis"/>
    <property type="match status" value="1"/>
</dbReference>
<evidence type="ECO:0000256" key="1">
    <source>
        <dbReference type="ARBA" id="ARBA00001255"/>
    </source>
</evidence>
<evidence type="ECO:0000256" key="4">
    <source>
        <dbReference type="ARBA" id="ARBA00023295"/>
    </source>
</evidence>
<evidence type="ECO:0000313" key="10">
    <source>
        <dbReference type="EMBL" id="QFR24687.1"/>
    </source>
</evidence>
<dbReference type="FunFam" id="3.20.20.70:FF:000118">
    <property type="entry name" value="Alpha-galactosidase"/>
    <property type="match status" value="1"/>
</dbReference>
<feature type="binding site" evidence="7">
    <location>
        <position position="197"/>
    </location>
    <ligand>
        <name>substrate</name>
    </ligand>
</feature>
<dbReference type="InterPro" id="IPR031705">
    <property type="entry name" value="Glyco_hydro_36_C"/>
</dbReference>
<accession>A0A5P8M8N7</accession>
<dbReference type="GO" id="GO:0016052">
    <property type="term" value="P:carbohydrate catabolic process"/>
    <property type="evidence" value="ECO:0007669"/>
    <property type="project" value="InterPro"/>
</dbReference>
<feature type="active site" description="Nucleophile" evidence="6">
    <location>
        <position position="476"/>
    </location>
</feature>
<sequence>MDNPRTIVQQFDLVTTRSQMTLGVMASGHLVCLYLGPRLASRASFKNLLTDLNHASYLADTDGVRNFRLEQLPLAYPTFGNPDLREPALVVADETGSRITDLRFDHLETYPHKPAITGLPSARWDEQTRTWAFVLKDEQLHLQVTLVISADEDHDVFSQHVIYTNQGSHGLTIERAFSFNWDFLSDQYQMLNLTGAWSRENHLQWTPLKQGFQGVDSKRGASGHGQNPFIALAAPGTTWDHGQVIGVNLVYSGNFIAQANVDMHQNTRLQIGINPFNFSWQLNAHRTFKTPEATIVIAEHGLNELSARYQRFYQDNLMRSAIAKTPRPVVINNWEATYFNFNKQSLLTLAKKAKQVGAEMFVLDDGWFGQRNNDTSSLGDWVPNTKKLGGSLTALIKEINQLGLRFGLWVEPEMVSPNSDLYRRHPNWIVADEKHQPQLTRSQYVLDMSRSDVQDYLIYTLDTLLTENNIEYLKWDMNRNITDAYTQTVPPRRQGEFEHRYMLGLYRVLKALVTKHPRLLIEGCAGGGGRFDAGMLAYCSAIWTSDDTDAIARLPIQEGTGLLYPAAAMSAHVSAVPNEQIGRKTPLTTRGIVAEQGCLGYELDLTKLTAAELAAIQAQIASYKKLRWILQFGQLIRLPVADPGNQWAWLKKTADQIIVDRVTVLVQPNTVEKRQRLTGLPANALYFEQQTQRTYAADFLMQVGLPVDRPTGDFFSQRWILSRV</sequence>
<dbReference type="InterPro" id="IPR031704">
    <property type="entry name" value="Glyco_hydro_36_N"/>
</dbReference>
<dbReference type="PRINTS" id="PR00743">
    <property type="entry name" value="GLHYDRLASE36"/>
</dbReference>
<dbReference type="Gene3D" id="3.20.20.70">
    <property type="entry name" value="Aldolase class I"/>
    <property type="match status" value="1"/>
</dbReference>
<feature type="active site" description="Proton donor" evidence="6">
    <location>
        <position position="546"/>
    </location>
</feature>
<feature type="domain" description="Glycosyl hydrolase family 36 C-terminal" evidence="8">
    <location>
        <begin position="647"/>
        <end position="721"/>
    </location>
</feature>
<feature type="domain" description="Glycosyl hydrolase family 36 N-terminal" evidence="9">
    <location>
        <begin position="28"/>
        <end position="283"/>
    </location>
</feature>
<feature type="binding site" evidence="7">
    <location>
        <begin position="474"/>
        <end position="478"/>
    </location>
    <ligand>
        <name>substrate</name>
    </ligand>
</feature>
<evidence type="ECO:0000256" key="5">
    <source>
        <dbReference type="PIRNR" id="PIRNR005536"/>
    </source>
</evidence>
<evidence type="ECO:0000259" key="8">
    <source>
        <dbReference type="Pfam" id="PF16874"/>
    </source>
</evidence>
<organism evidence="10 11">
    <name type="scientific">Schleiferilactobacillus harbinensis</name>
    <dbReference type="NCBI Taxonomy" id="304207"/>
    <lineage>
        <taxon>Bacteria</taxon>
        <taxon>Bacillati</taxon>
        <taxon>Bacillota</taxon>
        <taxon>Bacilli</taxon>
        <taxon>Lactobacillales</taxon>
        <taxon>Lactobacillaceae</taxon>
        <taxon>Schleiferilactobacillus</taxon>
    </lineage>
</organism>
<evidence type="ECO:0000256" key="2">
    <source>
        <dbReference type="ARBA" id="ARBA00012755"/>
    </source>
</evidence>
<dbReference type="InterPro" id="IPR002252">
    <property type="entry name" value="Glyco_hydro_36"/>
</dbReference>
<dbReference type="PANTHER" id="PTHR43053">
    <property type="entry name" value="GLYCOSIDASE FAMILY 31"/>
    <property type="match status" value="1"/>
</dbReference>
<dbReference type="InterPro" id="IPR050985">
    <property type="entry name" value="Alpha-glycosidase_related"/>
</dbReference>
<feature type="binding site" evidence="7">
    <location>
        <position position="524"/>
    </location>
    <ligand>
        <name>substrate</name>
    </ligand>
</feature>
<reference evidence="10 11" key="1">
    <citation type="submission" date="2019-10" db="EMBL/GenBank/DDBJ databases">
        <title>The completed genome of Lactobacillus harbinensis M1.</title>
        <authorList>
            <person name="Zheng Y."/>
        </authorList>
    </citation>
    <scope>NUCLEOTIDE SEQUENCE [LARGE SCALE GENOMIC DNA]</scope>
    <source>
        <strain evidence="10 11">M1</strain>
    </source>
</reference>
<proteinExistence type="inferred from homology"/>
<dbReference type="CDD" id="cd14791">
    <property type="entry name" value="GH36"/>
    <property type="match status" value="1"/>
</dbReference>
<dbReference type="Pfam" id="PF02065">
    <property type="entry name" value="Melibiase"/>
    <property type="match status" value="1"/>
</dbReference>
<dbReference type="Proteomes" id="UP000326779">
    <property type="component" value="Chromosome"/>
</dbReference>
<comment type="catalytic activity">
    <reaction evidence="1 5">
        <text>Hydrolysis of terminal, non-reducing alpha-D-galactose residues in alpha-D-galactosides, including galactose oligosaccharides, galactomannans and galactolipids.</text>
        <dbReference type="EC" id="3.2.1.22"/>
    </reaction>
</comment>
<evidence type="ECO:0000256" key="3">
    <source>
        <dbReference type="ARBA" id="ARBA00022801"/>
    </source>
</evidence>
<dbReference type="InterPro" id="IPR013785">
    <property type="entry name" value="Aldolase_TIM"/>
</dbReference>
<dbReference type="InterPro" id="IPR017853">
    <property type="entry name" value="GH"/>
</dbReference>
<dbReference type="Gene3D" id="2.60.40.1180">
    <property type="entry name" value="Golgi alpha-mannosidase II"/>
    <property type="match status" value="1"/>
</dbReference>
<feature type="binding site" evidence="7">
    <location>
        <position position="441"/>
    </location>
    <ligand>
        <name>substrate</name>
    </ligand>
</feature>
<feature type="binding site" evidence="7">
    <location>
        <begin position="364"/>
        <end position="365"/>
    </location>
    <ligand>
        <name>substrate</name>
    </ligand>
</feature>
<keyword evidence="4 5" id="KW-0326">Glycosidase</keyword>
<dbReference type="Pfam" id="PF16874">
    <property type="entry name" value="Glyco_hydro_36C"/>
    <property type="match status" value="1"/>
</dbReference>
<dbReference type="AlphaFoldDB" id="A0A5P8M8N7"/>
<dbReference type="RefSeq" id="WP_152261486.1">
    <property type="nucleotide sequence ID" value="NZ_CP045143.1"/>
</dbReference>
<evidence type="ECO:0000256" key="7">
    <source>
        <dbReference type="PIRSR" id="PIRSR005536-2"/>
    </source>
</evidence>
<dbReference type="PANTHER" id="PTHR43053:SF3">
    <property type="entry name" value="ALPHA-GALACTOSIDASE C-RELATED"/>
    <property type="match status" value="1"/>
</dbReference>
<keyword evidence="3 5" id="KW-0378">Hydrolase</keyword>
<name>A0A5P8M8N7_9LACO</name>
<comment type="similarity">
    <text evidence="5">Belongs to the glycosyl hydrolase.</text>
</comment>
<evidence type="ECO:0000256" key="6">
    <source>
        <dbReference type="PIRSR" id="PIRSR005536-1"/>
    </source>
</evidence>
<protein>
    <recommendedName>
        <fullName evidence="2 5">Alpha-galactosidase</fullName>
        <ecNumber evidence="2 5">3.2.1.22</ecNumber>
    </recommendedName>
</protein>
<dbReference type="InterPro" id="IPR013780">
    <property type="entry name" value="Glyco_hydro_b"/>
</dbReference>
<gene>
    <name evidence="10" type="ORF">D1010_15625</name>
</gene>
<dbReference type="PIRSF" id="PIRSF005536">
    <property type="entry name" value="Agal"/>
    <property type="match status" value="1"/>
</dbReference>
<dbReference type="Pfam" id="PF16875">
    <property type="entry name" value="Glyco_hydro_36N"/>
    <property type="match status" value="1"/>
</dbReference>
<dbReference type="GO" id="GO:0004557">
    <property type="term" value="F:alpha-galactosidase activity"/>
    <property type="evidence" value="ECO:0007669"/>
    <property type="project" value="UniProtKB-UniRule"/>
</dbReference>